<accession>A0A067PN47</accession>
<feature type="region of interest" description="Disordered" evidence="1">
    <location>
        <begin position="1"/>
        <end position="20"/>
    </location>
</feature>
<dbReference type="Proteomes" id="UP000027265">
    <property type="component" value="Unassembled WGS sequence"/>
</dbReference>
<dbReference type="Pfam" id="PF25534">
    <property type="entry name" value="DUF7918"/>
    <property type="match status" value="1"/>
</dbReference>
<evidence type="ECO:0000313" key="3">
    <source>
        <dbReference type="EMBL" id="KDQ51746.1"/>
    </source>
</evidence>
<keyword evidence="4" id="KW-1185">Reference proteome</keyword>
<dbReference type="InParanoid" id="A0A067PN47"/>
<protein>
    <recommendedName>
        <fullName evidence="2">DUF7918 domain-containing protein</fullName>
    </recommendedName>
</protein>
<name>A0A067PN47_9AGAM</name>
<reference evidence="4" key="1">
    <citation type="journal article" date="2014" name="Proc. Natl. Acad. Sci. U.S.A.">
        <title>Extensive sampling of basidiomycete genomes demonstrates inadequacy of the white-rot/brown-rot paradigm for wood decay fungi.</title>
        <authorList>
            <person name="Riley R."/>
            <person name="Salamov A.A."/>
            <person name="Brown D.W."/>
            <person name="Nagy L.G."/>
            <person name="Floudas D."/>
            <person name="Held B.W."/>
            <person name="Levasseur A."/>
            <person name="Lombard V."/>
            <person name="Morin E."/>
            <person name="Otillar R."/>
            <person name="Lindquist E.A."/>
            <person name="Sun H."/>
            <person name="LaButti K.M."/>
            <person name="Schmutz J."/>
            <person name="Jabbour D."/>
            <person name="Luo H."/>
            <person name="Baker S.E."/>
            <person name="Pisabarro A.G."/>
            <person name="Walton J.D."/>
            <person name="Blanchette R.A."/>
            <person name="Henrissat B."/>
            <person name="Martin F."/>
            <person name="Cullen D."/>
            <person name="Hibbett D.S."/>
            <person name="Grigoriev I.V."/>
        </authorList>
    </citation>
    <scope>NUCLEOTIDE SEQUENCE [LARGE SCALE GENOMIC DNA]</scope>
    <source>
        <strain evidence="4">MUCL 33604</strain>
    </source>
</reference>
<evidence type="ECO:0000313" key="4">
    <source>
        <dbReference type="Proteomes" id="UP000027265"/>
    </source>
</evidence>
<organism evidence="3 4">
    <name type="scientific">Jaapia argillacea MUCL 33604</name>
    <dbReference type="NCBI Taxonomy" id="933084"/>
    <lineage>
        <taxon>Eukaryota</taxon>
        <taxon>Fungi</taxon>
        <taxon>Dikarya</taxon>
        <taxon>Basidiomycota</taxon>
        <taxon>Agaricomycotina</taxon>
        <taxon>Agaricomycetes</taxon>
        <taxon>Agaricomycetidae</taxon>
        <taxon>Jaapiales</taxon>
        <taxon>Jaapiaceae</taxon>
        <taxon>Jaapia</taxon>
    </lineage>
</organism>
<dbReference type="InterPro" id="IPR057678">
    <property type="entry name" value="DUF7918"/>
</dbReference>
<dbReference type="HOGENOM" id="CLU_1489228_0_0_1"/>
<feature type="region of interest" description="Disordered" evidence="1">
    <location>
        <begin position="156"/>
        <end position="181"/>
    </location>
</feature>
<dbReference type="OrthoDB" id="3364132at2759"/>
<gene>
    <name evidence="3" type="ORF">JAAARDRAFT_497855</name>
</gene>
<dbReference type="EMBL" id="KL197745">
    <property type="protein sequence ID" value="KDQ51746.1"/>
    <property type="molecule type" value="Genomic_DNA"/>
</dbReference>
<evidence type="ECO:0000259" key="2">
    <source>
        <dbReference type="Pfam" id="PF25534"/>
    </source>
</evidence>
<sequence>MSVDGVNVDGGGGRISTNAGAGPPAVSIWEGFLETDSRARAFVFSNLQINEDGENDPSKVEASALGTIELNVYRLFGKPTARPDAPAVVAATGSKDAKAHGKVVALQQHCVQAGDPIGIPKLNQPAIGNLAIAKEPFLTFVFNYKPIDILRAEAIAGPSSNPVPTNPRRDVPILVEPDDAQ</sequence>
<dbReference type="AlphaFoldDB" id="A0A067PN47"/>
<proteinExistence type="predicted"/>
<evidence type="ECO:0000256" key="1">
    <source>
        <dbReference type="SAM" id="MobiDB-lite"/>
    </source>
</evidence>
<feature type="domain" description="DUF7918" evidence="2">
    <location>
        <begin position="34"/>
        <end position="156"/>
    </location>
</feature>